<evidence type="ECO:0000313" key="5">
    <source>
        <dbReference type="EMBL" id="CDW76552.1"/>
    </source>
</evidence>
<reference evidence="5 6" key="1">
    <citation type="submission" date="2014-06" db="EMBL/GenBank/DDBJ databases">
        <authorList>
            <person name="Swart Estienne"/>
        </authorList>
    </citation>
    <scope>NUCLEOTIDE SEQUENCE [LARGE SCALE GENOMIC DNA]</scope>
    <source>
        <strain evidence="5 6">130c</strain>
    </source>
</reference>
<feature type="region of interest" description="Disordered" evidence="4">
    <location>
        <begin position="187"/>
        <end position="228"/>
    </location>
</feature>
<dbReference type="Gene3D" id="1.20.890.10">
    <property type="entry name" value="cAMP-dependent protein kinase regulatory subunit, dimerization-anchoring domain"/>
    <property type="match status" value="1"/>
</dbReference>
<dbReference type="Proteomes" id="UP000039865">
    <property type="component" value="Unassembled WGS sequence"/>
</dbReference>
<dbReference type="Pfam" id="PF05186">
    <property type="entry name" value="Dpy-30"/>
    <property type="match status" value="1"/>
</dbReference>
<proteinExistence type="inferred from homology"/>
<comment type="similarity">
    <text evidence="2">Belongs to the dpy-30 family.</text>
</comment>
<dbReference type="GO" id="GO:0005634">
    <property type="term" value="C:nucleus"/>
    <property type="evidence" value="ECO:0007669"/>
    <property type="project" value="UniProtKB-SubCell"/>
</dbReference>
<comment type="subcellular location">
    <subcellularLocation>
        <location evidence="1">Nucleus</location>
    </subcellularLocation>
</comment>
<dbReference type="CDD" id="cd22965">
    <property type="entry name" value="DD_DPY30_SDC1"/>
    <property type="match status" value="1"/>
</dbReference>
<dbReference type="PANTHER" id="PTHR36960">
    <property type="entry name" value="SI:DKEY-32E6.3"/>
    <property type="match status" value="1"/>
</dbReference>
<dbReference type="InParanoid" id="A0A078A313"/>
<dbReference type="PANTHER" id="PTHR36960:SF1">
    <property type="entry name" value="SI:DKEY-32E6.3"/>
    <property type="match status" value="1"/>
</dbReference>
<keyword evidence="3" id="KW-0539">Nucleus</keyword>
<evidence type="ECO:0008006" key="7">
    <source>
        <dbReference type="Google" id="ProtNLM"/>
    </source>
</evidence>
<dbReference type="AlphaFoldDB" id="A0A078A313"/>
<keyword evidence="6" id="KW-1185">Reference proteome</keyword>
<dbReference type="InterPro" id="IPR007858">
    <property type="entry name" value="Dpy-30_motif"/>
</dbReference>
<evidence type="ECO:0000256" key="1">
    <source>
        <dbReference type="ARBA" id="ARBA00004123"/>
    </source>
</evidence>
<evidence type="ECO:0000256" key="3">
    <source>
        <dbReference type="ARBA" id="ARBA00023242"/>
    </source>
</evidence>
<accession>A0A078A313</accession>
<protein>
    <recommendedName>
        <fullName evidence="7">Dpy-30 motif family protein</fullName>
    </recommendedName>
</protein>
<dbReference type="OrthoDB" id="417678at2759"/>
<feature type="compositionally biased region" description="Basic and acidic residues" evidence="4">
    <location>
        <begin position="187"/>
        <end position="197"/>
    </location>
</feature>
<dbReference type="InterPro" id="IPR049629">
    <property type="entry name" value="DPY30_SDC1_DD"/>
</dbReference>
<name>A0A078A313_STYLE</name>
<gene>
    <name evidence="5" type="primary">Contig11052.g561</name>
    <name evidence="5" type="ORF">STYLEM_5511</name>
</gene>
<evidence type="ECO:0000256" key="2">
    <source>
        <dbReference type="ARBA" id="ARBA00010849"/>
    </source>
</evidence>
<sequence length="572" mass="65457">MNLGAKGKRLVLHFDVNKTVVMKDSSKGLSSVTMTVCNILANAVWGRLVSKKIAADKEEIQWTLAYDQLTEKRPVHLITEEQPDEIISFREYLDRYFPLKSKQQIPDNAERDRANQENDVIRNTKLINFTKPGNPGTKFKNHFEKMIKSLSLPKAAREELGIPEDAGNQVFSKGLSQGELGQVVPTEGEKSAMEGGRETSQFSQPNIHDDDDEDDKRKKKGNEEEKGDEEIKTLMNLFGEGKYHLIPSFFRTLIYLKKAKKEFALVFRTFGDDLNNVVFEFNKFCNGDHPCYSGRGGTPQVKFDGGKNTKDLRIKDRSQKGLYYRDGVETNQSALVTGSLRRTTKEDNIADFYSGEVEEGTVNIYRDPIDQYVSILETLKKRSTMAIQDDFIQWQKTGFAKIGGKLLLVDQADYGTQHIFFDDNAGEENDCNVDVRDVINGEAIAYRKFINKYVIKVEPHRAILEPDYFIKLIETAEQKRDEEIEKIEQGLDSEDEGQRNQSLENEWEKLQNLPNEEYLMKTVLPVLYQGMRVVDLERPVSPLEYLAIYLLKHQDQIKLPPKPQQQNQGASL</sequence>
<evidence type="ECO:0000256" key="4">
    <source>
        <dbReference type="SAM" id="MobiDB-lite"/>
    </source>
</evidence>
<organism evidence="5 6">
    <name type="scientific">Stylonychia lemnae</name>
    <name type="common">Ciliate</name>
    <dbReference type="NCBI Taxonomy" id="5949"/>
    <lineage>
        <taxon>Eukaryota</taxon>
        <taxon>Sar</taxon>
        <taxon>Alveolata</taxon>
        <taxon>Ciliophora</taxon>
        <taxon>Intramacronucleata</taxon>
        <taxon>Spirotrichea</taxon>
        <taxon>Stichotrichia</taxon>
        <taxon>Sporadotrichida</taxon>
        <taxon>Oxytrichidae</taxon>
        <taxon>Stylonychinae</taxon>
        <taxon>Stylonychia</taxon>
    </lineage>
</organism>
<dbReference type="OMA" id="METKHVL"/>
<evidence type="ECO:0000313" key="6">
    <source>
        <dbReference type="Proteomes" id="UP000039865"/>
    </source>
</evidence>
<dbReference type="EMBL" id="CCKQ01005341">
    <property type="protein sequence ID" value="CDW76552.1"/>
    <property type="molecule type" value="Genomic_DNA"/>
</dbReference>